<reference evidence="1 2" key="1">
    <citation type="submission" date="2015-03" db="EMBL/GenBank/DDBJ databases">
        <title>Genome Sequence of Kiloniella spongiae MEBiC09566, isolated from a marine sponge.</title>
        <authorList>
            <person name="Shao Z."/>
            <person name="Wang L."/>
            <person name="Li X."/>
        </authorList>
    </citation>
    <scope>NUCLEOTIDE SEQUENCE [LARGE SCALE GENOMIC DNA]</scope>
    <source>
        <strain evidence="1 2">MEBiC09566</strain>
    </source>
</reference>
<dbReference type="RefSeq" id="WP_047765440.1">
    <property type="nucleotide sequence ID" value="NZ_LAQL01000013.1"/>
</dbReference>
<comment type="caution">
    <text evidence="1">The sequence shown here is derived from an EMBL/GenBank/DDBJ whole genome shotgun (WGS) entry which is preliminary data.</text>
</comment>
<proteinExistence type="predicted"/>
<gene>
    <name evidence="1" type="ORF">WH96_17140</name>
</gene>
<keyword evidence="2" id="KW-1185">Reference proteome</keyword>
<evidence type="ECO:0000313" key="2">
    <source>
        <dbReference type="Proteomes" id="UP000035444"/>
    </source>
</evidence>
<dbReference type="Proteomes" id="UP000035444">
    <property type="component" value="Unassembled WGS sequence"/>
</dbReference>
<sequence length="61" mass="6933">MTQVLCFKAKGYKIDATQSLNGTFAAGLIEDKETFWCVNAGPEFNYIYNDQCNFRHSSMVD</sequence>
<organism evidence="1 2">
    <name type="scientific">Kiloniella spongiae</name>
    <dbReference type="NCBI Taxonomy" id="1489064"/>
    <lineage>
        <taxon>Bacteria</taxon>
        <taxon>Pseudomonadati</taxon>
        <taxon>Pseudomonadota</taxon>
        <taxon>Alphaproteobacteria</taxon>
        <taxon>Rhodospirillales</taxon>
        <taxon>Kiloniellaceae</taxon>
        <taxon>Kiloniella</taxon>
    </lineage>
</organism>
<protein>
    <submittedName>
        <fullName evidence="1">Uncharacterized protein</fullName>
    </submittedName>
</protein>
<dbReference type="STRING" id="1489064.WH96_17140"/>
<dbReference type="AlphaFoldDB" id="A0A0H2MSH3"/>
<evidence type="ECO:0000313" key="1">
    <source>
        <dbReference type="EMBL" id="KLN59590.1"/>
    </source>
</evidence>
<dbReference type="EMBL" id="LAQL01000013">
    <property type="protein sequence ID" value="KLN59590.1"/>
    <property type="molecule type" value="Genomic_DNA"/>
</dbReference>
<accession>A0A0H2MSH3</accession>
<name>A0A0H2MSH3_9PROT</name>